<keyword evidence="3" id="KW-1185">Reference proteome</keyword>
<proteinExistence type="predicted"/>
<evidence type="ECO:0000313" key="2">
    <source>
        <dbReference type="EMBL" id="KAB8356626.1"/>
    </source>
</evidence>
<accession>A0A5N6KXN8</accession>
<dbReference type="AlphaFoldDB" id="A0A5N6KXN8"/>
<dbReference type="Proteomes" id="UP000327013">
    <property type="component" value="Unassembled WGS sequence"/>
</dbReference>
<feature type="region of interest" description="Disordered" evidence="1">
    <location>
        <begin position="78"/>
        <end position="102"/>
    </location>
</feature>
<feature type="compositionally biased region" description="Polar residues" evidence="1">
    <location>
        <begin position="78"/>
        <end position="94"/>
    </location>
</feature>
<reference evidence="2 3" key="1">
    <citation type="submission" date="2019-06" db="EMBL/GenBank/DDBJ databases">
        <title>A chromosomal-level reference genome of Carpinus fangiana (Coryloideae, Betulaceae).</title>
        <authorList>
            <person name="Yang X."/>
            <person name="Wang Z."/>
            <person name="Zhang L."/>
            <person name="Hao G."/>
            <person name="Liu J."/>
            <person name="Yang Y."/>
        </authorList>
    </citation>
    <scope>NUCLEOTIDE SEQUENCE [LARGE SCALE GENOMIC DNA]</scope>
    <source>
        <strain evidence="2">Cfa_2016G</strain>
        <tissue evidence="2">Leaf</tissue>
    </source>
</reference>
<organism evidence="2 3">
    <name type="scientific">Carpinus fangiana</name>
    <dbReference type="NCBI Taxonomy" id="176857"/>
    <lineage>
        <taxon>Eukaryota</taxon>
        <taxon>Viridiplantae</taxon>
        <taxon>Streptophyta</taxon>
        <taxon>Embryophyta</taxon>
        <taxon>Tracheophyta</taxon>
        <taxon>Spermatophyta</taxon>
        <taxon>Magnoliopsida</taxon>
        <taxon>eudicotyledons</taxon>
        <taxon>Gunneridae</taxon>
        <taxon>Pentapetalae</taxon>
        <taxon>rosids</taxon>
        <taxon>fabids</taxon>
        <taxon>Fagales</taxon>
        <taxon>Betulaceae</taxon>
        <taxon>Carpinus</taxon>
    </lineage>
</organism>
<evidence type="ECO:0000313" key="3">
    <source>
        <dbReference type="Proteomes" id="UP000327013"/>
    </source>
</evidence>
<dbReference type="EMBL" id="VIBQ01000016">
    <property type="protein sequence ID" value="KAB8356626.1"/>
    <property type="molecule type" value="Genomic_DNA"/>
</dbReference>
<dbReference type="PANTHER" id="PTHR39474:SF1">
    <property type="entry name" value="FUNGAL SPECIFIC TRANSCRIPTION FACTOR"/>
    <property type="match status" value="1"/>
</dbReference>
<name>A0A5N6KXN8_9ROSI</name>
<gene>
    <name evidence="2" type="ORF">FH972_024203</name>
</gene>
<protein>
    <submittedName>
        <fullName evidence="2">Uncharacterized protein</fullName>
    </submittedName>
</protein>
<sequence length="167" mass="18356">MGMSWTYKTTSICIFVLLLAFALPLAVPSYSMVLVPQITRAFNRSFQTVQQYTGHRLSRPHISAYSTMSSAANHAATQEASGVAETQNEKQTLQLPGPGEGESITLDVSTGQSVTLDHLGPMVVNADGSLSRINNWAEMSEVERKNTMRIIGKRNKQRLEALKGQEE</sequence>
<evidence type="ECO:0000256" key="1">
    <source>
        <dbReference type="SAM" id="MobiDB-lite"/>
    </source>
</evidence>
<comment type="caution">
    <text evidence="2">The sequence shown here is derived from an EMBL/GenBank/DDBJ whole genome shotgun (WGS) entry which is preliminary data.</text>
</comment>
<dbReference type="PANTHER" id="PTHR39474">
    <property type="entry name" value="UNNAMED PRODUCT"/>
    <property type="match status" value="1"/>
</dbReference>
<dbReference type="OrthoDB" id="4590138at2759"/>